<protein>
    <recommendedName>
        <fullName evidence="2">NET domain-containing protein</fullName>
    </recommendedName>
</protein>
<evidence type="ECO:0008006" key="2">
    <source>
        <dbReference type="Google" id="ProtNLM"/>
    </source>
</evidence>
<sequence>MPYELAKMRDTIENLNKEQQIQILRLFKENKIPINENKNGVFINLTGMSDDILSKLDTHLEHIISQENLLKTTEDVKKTYKDNYFDKDIKDNLIDTINNGNI</sequence>
<reference evidence="1" key="1">
    <citation type="journal article" date="2020" name="Nature">
        <title>Giant virus diversity and host interactions through global metagenomics.</title>
        <authorList>
            <person name="Schulz F."/>
            <person name="Roux S."/>
            <person name="Paez-Espino D."/>
            <person name="Jungbluth S."/>
            <person name="Walsh D.A."/>
            <person name="Denef V.J."/>
            <person name="McMahon K.D."/>
            <person name="Konstantinidis K.T."/>
            <person name="Eloe-Fadrosh E.A."/>
            <person name="Kyrpides N.C."/>
            <person name="Woyke T."/>
        </authorList>
    </citation>
    <scope>NUCLEOTIDE SEQUENCE</scope>
    <source>
        <strain evidence="1">GVMAG-M-3300020166-18</strain>
    </source>
</reference>
<dbReference type="EMBL" id="MN739271">
    <property type="protein sequence ID" value="QHS96482.1"/>
    <property type="molecule type" value="Genomic_DNA"/>
</dbReference>
<proteinExistence type="predicted"/>
<dbReference type="AlphaFoldDB" id="A0A6C0BWN7"/>
<organism evidence="1">
    <name type="scientific">viral metagenome</name>
    <dbReference type="NCBI Taxonomy" id="1070528"/>
    <lineage>
        <taxon>unclassified sequences</taxon>
        <taxon>metagenomes</taxon>
        <taxon>organismal metagenomes</taxon>
    </lineage>
</organism>
<name>A0A6C0BWN7_9ZZZZ</name>
<accession>A0A6C0BWN7</accession>
<evidence type="ECO:0000313" key="1">
    <source>
        <dbReference type="EMBL" id="QHS96482.1"/>
    </source>
</evidence>